<evidence type="ECO:0000313" key="2">
    <source>
        <dbReference type="Proteomes" id="UP001470230"/>
    </source>
</evidence>
<name>A0ABR2KGS8_9EUKA</name>
<comment type="caution">
    <text evidence="1">The sequence shown here is derived from an EMBL/GenBank/DDBJ whole genome shotgun (WGS) entry which is preliminary data.</text>
</comment>
<keyword evidence="2" id="KW-1185">Reference proteome</keyword>
<organism evidence="1 2">
    <name type="scientific">Tritrichomonas musculus</name>
    <dbReference type="NCBI Taxonomy" id="1915356"/>
    <lineage>
        <taxon>Eukaryota</taxon>
        <taxon>Metamonada</taxon>
        <taxon>Parabasalia</taxon>
        <taxon>Tritrichomonadida</taxon>
        <taxon>Tritrichomonadidae</taxon>
        <taxon>Tritrichomonas</taxon>
    </lineage>
</organism>
<dbReference type="EMBL" id="JAPFFF010000005">
    <property type="protein sequence ID" value="KAK8890335.1"/>
    <property type="molecule type" value="Genomic_DNA"/>
</dbReference>
<evidence type="ECO:0008006" key="3">
    <source>
        <dbReference type="Google" id="ProtNLM"/>
    </source>
</evidence>
<evidence type="ECO:0000313" key="1">
    <source>
        <dbReference type="EMBL" id="KAK8890335.1"/>
    </source>
</evidence>
<proteinExistence type="predicted"/>
<sequence length="458" mass="53175">MDIDFINFFKCPDGYDDDIFQSTGDIEEDKKNPSVFSHSYSDIHYPKKYKNMEEMKNESKKMYSIPKEFKSCLGGHNLMVLGSAIKYNDTTILHCPIDLGLYRNKSCKSLFNLVKTGKVTMSPLSVNSPAKTLLQNNTKKPISVIIPKNTVLDSNSIDRYPLVTTEAAKITLPPKGSANATLKHKPLEWLNEQIRLYQKEIWSCSNCGEWCIKPHHLCHCTRNGKGCCHNGGIPYKYSGKYVMTPFIHLDQSQQQNYHNASERQNTNTEKNNEEEYCAVQQSCDIWNKELRDRKIKRVAIAKRPLNSMKEFYKNEFYFAVHESVVVETEDGKYYNIEKMQPDNTYKNGRIDTRSCNLNGNIVEFPNENYTIDKRARSNWRDISDYNIKGEIIYKRLQKNKKYNVYKDNCQEFATSLIPEAKFEKRTSGLLLMTGGLFEGLNHWMYIVDENSNDDIDHY</sequence>
<gene>
    <name evidence="1" type="ORF">M9Y10_035110</name>
</gene>
<accession>A0ABR2KGS8</accession>
<reference evidence="1 2" key="1">
    <citation type="submission" date="2024-04" db="EMBL/GenBank/DDBJ databases">
        <title>Tritrichomonas musculus Genome.</title>
        <authorList>
            <person name="Alves-Ferreira E."/>
            <person name="Grigg M."/>
            <person name="Lorenzi H."/>
            <person name="Galac M."/>
        </authorList>
    </citation>
    <scope>NUCLEOTIDE SEQUENCE [LARGE SCALE GENOMIC DNA]</scope>
    <source>
        <strain evidence="1 2">EAF2021</strain>
    </source>
</reference>
<dbReference type="Proteomes" id="UP001470230">
    <property type="component" value="Unassembled WGS sequence"/>
</dbReference>
<protein>
    <recommendedName>
        <fullName evidence="3">LRAT domain-containing protein</fullName>
    </recommendedName>
</protein>